<evidence type="ECO:0000256" key="1">
    <source>
        <dbReference type="SAM" id="MobiDB-lite"/>
    </source>
</evidence>
<keyword evidence="3" id="KW-1185">Reference proteome</keyword>
<organism evidence="2 3">
    <name type="scientific">Tolypocladium ophioglossoides (strain CBS 100239)</name>
    <name type="common">Snaketongue truffleclub</name>
    <name type="synonym">Elaphocordyceps ophioglossoides</name>
    <dbReference type="NCBI Taxonomy" id="1163406"/>
    <lineage>
        <taxon>Eukaryota</taxon>
        <taxon>Fungi</taxon>
        <taxon>Dikarya</taxon>
        <taxon>Ascomycota</taxon>
        <taxon>Pezizomycotina</taxon>
        <taxon>Sordariomycetes</taxon>
        <taxon>Hypocreomycetidae</taxon>
        <taxon>Hypocreales</taxon>
        <taxon>Ophiocordycipitaceae</taxon>
        <taxon>Tolypocladium</taxon>
    </lineage>
</organism>
<protein>
    <submittedName>
        <fullName evidence="2">Uncharacterized protein</fullName>
    </submittedName>
</protein>
<gene>
    <name evidence="2" type="ORF">TOPH_06694</name>
</gene>
<dbReference type="Proteomes" id="UP000036947">
    <property type="component" value="Unassembled WGS sequence"/>
</dbReference>
<proteinExistence type="predicted"/>
<comment type="caution">
    <text evidence="2">The sequence shown here is derived from an EMBL/GenBank/DDBJ whole genome shotgun (WGS) entry which is preliminary data.</text>
</comment>
<accession>A0A0L0N3U0</accession>
<evidence type="ECO:0000313" key="2">
    <source>
        <dbReference type="EMBL" id="KND88669.1"/>
    </source>
</evidence>
<reference evidence="2 3" key="1">
    <citation type="journal article" date="2015" name="BMC Genomics">
        <title>The genome of the truffle-parasite Tolypocladium ophioglossoides and the evolution of antifungal peptaibiotics.</title>
        <authorList>
            <person name="Quandt C.A."/>
            <person name="Bushley K.E."/>
            <person name="Spatafora J.W."/>
        </authorList>
    </citation>
    <scope>NUCLEOTIDE SEQUENCE [LARGE SCALE GENOMIC DNA]</scope>
    <source>
        <strain evidence="2 3">CBS 100239</strain>
    </source>
</reference>
<dbReference type="OrthoDB" id="3549294at2759"/>
<name>A0A0L0N3U0_TOLOC</name>
<feature type="compositionally biased region" description="Basic and acidic residues" evidence="1">
    <location>
        <begin position="59"/>
        <end position="71"/>
    </location>
</feature>
<sequence length="723" mass="81151">MVRTQAQERADSSSHRHAVPATQAQSGKACKGNPRGRRKQIEVQETGQRALGSPFKTGTRPDPDCAPERPIEQATHLPSIGRKRRRGGHDTSKRPAYCPPKRSSSDRNTQSTIATFHGKKKDPVIPSQDQIMRTFSLSKQLWQSLSRRASSLSLQRDTVRLTGLRDGLPAVPDNLQGNTELTGQATWEMRSTGCTVPCKPRNEGKRRWKPTRLRPTLCMISNHSGFNYSDSKSNGIALLFFGWAYILCMALLEKQNVSMRYTGNPQKVPGGESHFEEQCLVVDIGSVTYEEYRWWTSILSPGQEWRSGGPEQPVWAIAYTGNLKFRVVARITSSESLSPGPPSSIQAVSFLSRFASMYNLESQALLSLAMALTLPLHNETASMVQLPKPFLIQQDTKLASPSSIDREYGNLARYMTLSSNPMFLSSTLWAIFWEPGVDCNLVSPWCDPIIEVIKPLVDNDSLEMLGHVLALRRPNIAPLWYGIAACGHTKTVLAIIPFLQNLHSPVPSRPIPEVAAWTGSPQSFLDLPGSGPYLQGNYQVARKDVWRLRHEFWDVEPEGAPFRNPPTCPWPPFGVMGVEELEIPVRTHIRCQRHHWVYTRWTWLLNDKIEVLDEPSTREESWLGFEGESHLRPQDSLPTPSYSTDHAASERAVGDIFRWAATEIEDTGREIYTHPWVEALSDLDMGDDYETDTGSSTGAKFSDDLWGKEEDWARSVTSSLSQE</sequence>
<feature type="region of interest" description="Disordered" evidence="1">
    <location>
        <begin position="1"/>
        <end position="124"/>
    </location>
</feature>
<dbReference type="EMBL" id="LFRF01000024">
    <property type="protein sequence ID" value="KND88669.1"/>
    <property type="molecule type" value="Genomic_DNA"/>
</dbReference>
<dbReference type="AlphaFoldDB" id="A0A0L0N3U0"/>
<evidence type="ECO:0000313" key="3">
    <source>
        <dbReference type="Proteomes" id="UP000036947"/>
    </source>
</evidence>
<feature type="compositionally biased region" description="Basic and acidic residues" evidence="1">
    <location>
        <begin position="1"/>
        <end position="14"/>
    </location>
</feature>